<keyword evidence="3" id="KW-0804">Transcription</keyword>
<dbReference type="SUPFAM" id="SSF46894">
    <property type="entry name" value="C-terminal effector domain of the bipartite response regulators"/>
    <property type="match status" value="1"/>
</dbReference>
<dbReference type="EMBL" id="OCNJ01000001">
    <property type="protein sequence ID" value="SOD90700.1"/>
    <property type="molecule type" value="Genomic_DNA"/>
</dbReference>
<dbReference type="InterPro" id="IPR036693">
    <property type="entry name" value="TF_LuxR_autoind-bd_dom_sf"/>
</dbReference>
<keyword evidence="2" id="KW-0238">DNA-binding</keyword>
<dbReference type="GO" id="GO:0006355">
    <property type="term" value="P:regulation of DNA-templated transcription"/>
    <property type="evidence" value="ECO:0007669"/>
    <property type="project" value="InterPro"/>
</dbReference>
<accession>A0A286G570</accession>
<dbReference type="SUPFAM" id="SSF75516">
    <property type="entry name" value="Pheromone-binding domain of LuxR-like quorum-sensing transcription factors"/>
    <property type="match status" value="1"/>
</dbReference>
<dbReference type="Proteomes" id="UP000219621">
    <property type="component" value="Unassembled WGS sequence"/>
</dbReference>
<dbReference type="InterPro" id="IPR016032">
    <property type="entry name" value="Sig_transdc_resp-reg_C-effctor"/>
</dbReference>
<evidence type="ECO:0000256" key="2">
    <source>
        <dbReference type="ARBA" id="ARBA00023125"/>
    </source>
</evidence>
<dbReference type="OrthoDB" id="7345476at2"/>
<dbReference type="AlphaFoldDB" id="A0A286G570"/>
<dbReference type="Gene3D" id="3.30.450.80">
    <property type="entry name" value="Transcription factor LuxR-like, autoinducer-binding domain"/>
    <property type="match status" value="1"/>
</dbReference>
<evidence type="ECO:0000313" key="6">
    <source>
        <dbReference type="Proteomes" id="UP000219621"/>
    </source>
</evidence>
<evidence type="ECO:0000256" key="1">
    <source>
        <dbReference type="ARBA" id="ARBA00023015"/>
    </source>
</evidence>
<feature type="domain" description="Transcription factor LuxR-like autoinducer-binding" evidence="4">
    <location>
        <begin position="29"/>
        <end position="172"/>
    </location>
</feature>
<evidence type="ECO:0000256" key="3">
    <source>
        <dbReference type="ARBA" id="ARBA00023163"/>
    </source>
</evidence>
<reference evidence="5 6" key="1">
    <citation type="submission" date="2017-09" db="EMBL/GenBank/DDBJ databases">
        <authorList>
            <person name="Ehlers B."/>
            <person name="Leendertz F.H."/>
        </authorList>
    </citation>
    <scope>NUCLEOTIDE SEQUENCE [LARGE SCALE GENOMIC DNA]</scope>
    <source>
        <strain evidence="5 6">USBA 140</strain>
    </source>
</reference>
<sequence length="251" mass="27481">MWDPGGTRGTSSFVLPSGWMTRIGNANSVADLQAIADDLAERIGFGSVTYTQHLPQDPDRVPLFFTRYPDDWVEHYSGNHFGAVDPVIRLAKLGRPFCWRDIPDRYQGDDGRHVLNEARDFGIIDGFCVPVLGGPVIGALNALPVGSAREREEALRYGVESLVALGHLVHERARLLTMRQARDIVAALTPVESEMVQRLMTGLSEDQVVGAMRLGEGEFRRLLGSVMGKLGATDPHQLRARTALLGLADAP</sequence>
<dbReference type="InterPro" id="IPR005143">
    <property type="entry name" value="TF_LuxR_autoind-bd_dom"/>
</dbReference>
<dbReference type="Pfam" id="PF03472">
    <property type="entry name" value="Autoind_bind"/>
    <property type="match status" value="1"/>
</dbReference>
<evidence type="ECO:0000313" key="5">
    <source>
        <dbReference type="EMBL" id="SOD90700.1"/>
    </source>
</evidence>
<dbReference type="GO" id="GO:0003677">
    <property type="term" value="F:DNA binding"/>
    <property type="evidence" value="ECO:0007669"/>
    <property type="project" value="UniProtKB-KW"/>
</dbReference>
<keyword evidence="6" id="KW-1185">Reference proteome</keyword>
<name>A0A286G570_9PROT</name>
<evidence type="ECO:0000259" key="4">
    <source>
        <dbReference type="Pfam" id="PF03472"/>
    </source>
</evidence>
<organism evidence="5 6">
    <name type="scientific">Caenispirillum bisanense</name>
    <dbReference type="NCBI Taxonomy" id="414052"/>
    <lineage>
        <taxon>Bacteria</taxon>
        <taxon>Pseudomonadati</taxon>
        <taxon>Pseudomonadota</taxon>
        <taxon>Alphaproteobacteria</taxon>
        <taxon>Rhodospirillales</taxon>
        <taxon>Novispirillaceae</taxon>
        <taxon>Caenispirillum</taxon>
    </lineage>
</organism>
<protein>
    <submittedName>
        <fullName evidence="5">Autoinducer binding domain-containing protein</fullName>
    </submittedName>
</protein>
<keyword evidence="1" id="KW-0805">Transcription regulation</keyword>
<gene>
    <name evidence="5" type="ORF">SAMN05421508_101630</name>
</gene>
<proteinExistence type="predicted"/>